<evidence type="ECO:0000313" key="1">
    <source>
        <dbReference type="EMBL" id="KAG0448353.1"/>
    </source>
</evidence>
<protein>
    <submittedName>
        <fullName evidence="1">Uncharacterized protein</fullName>
    </submittedName>
</protein>
<dbReference type="AlphaFoldDB" id="A0A835PBA4"/>
<feature type="non-terminal residue" evidence="1">
    <location>
        <position position="91"/>
    </location>
</feature>
<dbReference type="Proteomes" id="UP000639772">
    <property type="component" value="Unassembled WGS sequence"/>
</dbReference>
<sequence length="91" mass="10656">VVMRALKSILSSNEAIHYAQYVLRWEQIPVHRRAHFMREKQEHFQKQRIENSMGSSKATPKQIAYLKNLGCAVIPTSRLHASHLIEQYRSL</sequence>
<dbReference type="EMBL" id="JADCNM010000319">
    <property type="protein sequence ID" value="KAG0448353.1"/>
    <property type="molecule type" value="Genomic_DNA"/>
</dbReference>
<organism evidence="1 2">
    <name type="scientific">Vanilla planifolia</name>
    <name type="common">Vanilla</name>
    <dbReference type="NCBI Taxonomy" id="51239"/>
    <lineage>
        <taxon>Eukaryota</taxon>
        <taxon>Viridiplantae</taxon>
        <taxon>Streptophyta</taxon>
        <taxon>Embryophyta</taxon>
        <taxon>Tracheophyta</taxon>
        <taxon>Spermatophyta</taxon>
        <taxon>Magnoliopsida</taxon>
        <taxon>Liliopsida</taxon>
        <taxon>Asparagales</taxon>
        <taxon>Orchidaceae</taxon>
        <taxon>Vanilloideae</taxon>
        <taxon>Vanilleae</taxon>
        <taxon>Vanilla</taxon>
    </lineage>
</organism>
<proteinExistence type="predicted"/>
<dbReference type="OrthoDB" id="1470711at2759"/>
<comment type="caution">
    <text evidence="1">The sequence shown here is derived from an EMBL/GenBank/DDBJ whole genome shotgun (WGS) entry which is preliminary data.</text>
</comment>
<accession>A0A835PBA4</accession>
<evidence type="ECO:0000313" key="2">
    <source>
        <dbReference type="Proteomes" id="UP000639772"/>
    </source>
</evidence>
<reference evidence="1 2" key="1">
    <citation type="journal article" date="2020" name="Nat. Food">
        <title>A phased Vanilla planifolia genome enables genetic improvement of flavour and production.</title>
        <authorList>
            <person name="Hasing T."/>
            <person name="Tang H."/>
            <person name="Brym M."/>
            <person name="Khazi F."/>
            <person name="Huang T."/>
            <person name="Chambers A.H."/>
        </authorList>
    </citation>
    <scope>NUCLEOTIDE SEQUENCE [LARGE SCALE GENOMIC DNA]</scope>
    <source>
        <tissue evidence="1">Leaf</tissue>
    </source>
</reference>
<gene>
    <name evidence="1" type="ORF">HPP92_027878</name>
</gene>
<name>A0A835PBA4_VANPL</name>